<name>A0AAV3ZE45_9GAST</name>
<gene>
    <name evidence="1" type="ORF">PoB_001917900</name>
</gene>
<proteinExistence type="predicted"/>
<sequence>MVCRYKRYKDPRPCEKCTEHQLAGACALLCSNDLSRGWPEIQTSAEALYGKGTPGHHMTLSATEEKIIVEHLPSLVLLIEDSLFHQQRFSCVFRPIINQWDAGYTASKTATYQLNEKHLFFAIYELKLSQQQC</sequence>
<evidence type="ECO:0000313" key="1">
    <source>
        <dbReference type="EMBL" id="GFN92673.1"/>
    </source>
</evidence>
<dbReference type="EMBL" id="BLXT01002266">
    <property type="protein sequence ID" value="GFN92673.1"/>
    <property type="molecule type" value="Genomic_DNA"/>
</dbReference>
<keyword evidence="2" id="KW-1185">Reference proteome</keyword>
<evidence type="ECO:0000313" key="2">
    <source>
        <dbReference type="Proteomes" id="UP000735302"/>
    </source>
</evidence>
<protein>
    <submittedName>
        <fullName evidence="1">Uncharacterized protein</fullName>
    </submittedName>
</protein>
<organism evidence="1 2">
    <name type="scientific">Plakobranchus ocellatus</name>
    <dbReference type="NCBI Taxonomy" id="259542"/>
    <lineage>
        <taxon>Eukaryota</taxon>
        <taxon>Metazoa</taxon>
        <taxon>Spiralia</taxon>
        <taxon>Lophotrochozoa</taxon>
        <taxon>Mollusca</taxon>
        <taxon>Gastropoda</taxon>
        <taxon>Heterobranchia</taxon>
        <taxon>Euthyneura</taxon>
        <taxon>Panpulmonata</taxon>
        <taxon>Sacoglossa</taxon>
        <taxon>Placobranchoidea</taxon>
        <taxon>Plakobranchidae</taxon>
        <taxon>Plakobranchus</taxon>
    </lineage>
</organism>
<reference evidence="1 2" key="1">
    <citation type="journal article" date="2021" name="Elife">
        <title>Chloroplast acquisition without the gene transfer in kleptoplastic sea slugs, Plakobranchus ocellatus.</title>
        <authorList>
            <person name="Maeda T."/>
            <person name="Takahashi S."/>
            <person name="Yoshida T."/>
            <person name="Shimamura S."/>
            <person name="Takaki Y."/>
            <person name="Nagai Y."/>
            <person name="Toyoda A."/>
            <person name="Suzuki Y."/>
            <person name="Arimoto A."/>
            <person name="Ishii H."/>
            <person name="Satoh N."/>
            <person name="Nishiyama T."/>
            <person name="Hasebe M."/>
            <person name="Maruyama T."/>
            <person name="Minagawa J."/>
            <person name="Obokata J."/>
            <person name="Shigenobu S."/>
        </authorList>
    </citation>
    <scope>NUCLEOTIDE SEQUENCE [LARGE SCALE GENOMIC DNA]</scope>
</reference>
<dbReference type="AlphaFoldDB" id="A0AAV3ZE45"/>
<comment type="caution">
    <text evidence="1">The sequence shown here is derived from an EMBL/GenBank/DDBJ whole genome shotgun (WGS) entry which is preliminary data.</text>
</comment>
<accession>A0AAV3ZE45</accession>
<dbReference type="Proteomes" id="UP000735302">
    <property type="component" value="Unassembled WGS sequence"/>
</dbReference>